<accession>A0A365P6L8</accession>
<name>A0A365P6L8_9ACTN</name>
<dbReference type="EMBL" id="QNTT01000072">
    <property type="protein sequence ID" value="RBA30620.1"/>
    <property type="molecule type" value="Genomic_DNA"/>
</dbReference>
<evidence type="ECO:0000256" key="1">
    <source>
        <dbReference type="SAM" id="Phobius"/>
    </source>
</evidence>
<dbReference type="AlphaFoldDB" id="A0A365P6L8"/>
<protein>
    <submittedName>
        <fullName evidence="2">Uncharacterized protein</fullName>
    </submittedName>
</protein>
<sequence length="72" mass="7873">MVRVVTPLAAASLFIYLTHFLVYPPIRDAGHPWLSWGASLAVGVCVWWLWERGVGIARRVAARGGDADLARG</sequence>
<keyword evidence="1" id="KW-1133">Transmembrane helix</keyword>
<gene>
    <name evidence="2" type="ORF">DQ226_16510</name>
</gene>
<reference evidence="2 3" key="1">
    <citation type="submission" date="2018-06" db="EMBL/GenBank/DDBJ databases">
        <title>Whole genome sequencing of four bacterial strains from South Shetland trench revealing bio-synthetic gene clusters.</title>
        <authorList>
            <person name="Abdel-Mageed W.M."/>
            <person name="Lehri B."/>
            <person name="Jarmusch S.A."/>
            <person name="Miranda K."/>
            <person name="Goodfellow M."/>
            <person name="Jaspars M."/>
            <person name="Karlyshev A.V."/>
        </authorList>
    </citation>
    <scope>NUCLEOTIDE SEQUENCE [LARGE SCALE GENOMIC DNA]</scope>
    <source>
        <strain evidence="2 3">SST1</strain>
    </source>
</reference>
<comment type="caution">
    <text evidence="2">The sequence shown here is derived from an EMBL/GenBank/DDBJ whole genome shotgun (WGS) entry which is preliminary data.</text>
</comment>
<evidence type="ECO:0000313" key="2">
    <source>
        <dbReference type="EMBL" id="RBA30620.1"/>
    </source>
</evidence>
<proteinExistence type="predicted"/>
<feature type="transmembrane region" description="Helical" evidence="1">
    <location>
        <begin position="30"/>
        <end position="50"/>
    </location>
</feature>
<dbReference type="Proteomes" id="UP000252187">
    <property type="component" value="Unassembled WGS sequence"/>
</dbReference>
<keyword evidence="1" id="KW-0472">Membrane</keyword>
<evidence type="ECO:0000313" key="3">
    <source>
        <dbReference type="Proteomes" id="UP000252187"/>
    </source>
</evidence>
<keyword evidence="1" id="KW-0812">Transmembrane</keyword>
<organism evidence="2 3">
    <name type="scientific">Dietzia maris</name>
    <dbReference type="NCBI Taxonomy" id="37915"/>
    <lineage>
        <taxon>Bacteria</taxon>
        <taxon>Bacillati</taxon>
        <taxon>Actinomycetota</taxon>
        <taxon>Actinomycetes</taxon>
        <taxon>Mycobacteriales</taxon>
        <taxon>Dietziaceae</taxon>
        <taxon>Dietzia</taxon>
    </lineage>
</organism>